<proteinExistence type="predicted"/>
<name>A0A1Y6HJY6_9XANT</name>
<sequence length="89" mass="9895">MHLARIDQGQRLRSDLCTRTSIAIAGHFAIGRTHRTIIGAYAAQNQGMRLLTTWRRSTKGKAGSRQNSCPPWMGTCVSRVDSAFYMAAR</sequence>
<dbReference type="Proteomes" id="UP000195953">
    <property type="component" value="Chromosome 1"/>
</dbReference>
<keyword evidence="3" id="KW-1185">Reference proteome</keyword>
<gene>
    <name evidence="2" type="ORF">PD5205_02524</name>
    <name evidence="1" type="ORF">PD885_01470</name>
</gene>
<organism evidence="2 4">
    <name type="scientific">Xanthomonas fragariae</name>
    <dbReference type="NCBI Taxonomy" id="48664"/>
    <lineage>
        <taxon>Bacteria</taxon>
        <taxon>Pseudomonadati</taxon>
        <taxon>Pseudomonadota</taxon>
        <taxon>Gammaproteobacteria</taxon>
        <taxon>Lysobacterales</taxon>
        <taxon>Lysobacteraceae</taxon>
        <taxon>Xanthomonas</taxon>
    </lineage>
</organism>
<dbReference type="Proteomes" id="UP000195877">
    <property type="component" value="Chromosome 1"/>
</dbReference>
<reference evidence="1 3" key="2">
    <citation type="submission" date="2017-05" db="EMBL/GenBank/DDBJ databases">
        <authorList>
            <person name="Blom J."/>
        </authorList>
    </citation>
    <scope>NUCLEOTIDE SEQUENCE [LARGE SCALE GENOMIC DNA]</scope>
    <source>
        <strain evidence="1">PD885</strain>
    </source>
</reference>
<dbReference type="EMBL" id="LT853882">
    <property type="protein sequence ID" value="SMQ98720.1"/>
    <property type="molecule type" value="Genomic_DNA"/>
</dbReference>
<evidence type="ECO:0000313" key="2">
    <source>
        <dbReference type="EMBL" id="SMR03815.1"/>
    </source>
</evidence>
<evidence type="ECO:0000313" key="3">
    <source>
        <dbReference type="Proteomes" id="UP000195877"/>
    </source>
</evidence>
<reference evidence="2 4" key="1">
    <citation type="submission" date="2017-05" db="EMBL/GenBank/DDBJ databases">
        <authorList>
            <person name="Song R."/>
            <person name="Chenine A.L."/>
            <person name="Ruprecht R.M."/>
        </authorList>
    </citation>
    <scope>NUCLEOTIDE SEQUENCE [LARGE SCALE GENOMIC DNA]</scope>
    <source>
        <strain evidence="2">PD5205</strain>
    </source>
</reference>
<evidence type="ECO:0000313" key="4">
    <source>
        <dbReference type="Proteomes" id="UP000195953"/>
    </source>
</evidence>
<protein>
    <submittedName>
        <fullName evidence="2">Uncharacterized protein</fullName>
    </submittedName>
</protein>
<evidence type="ECO:0000313" key="1">
    <source>
        <dbReference type="EMBL" id="SMQ98720.1"/>
    </source>
</evidence>
<dbReference type="EMBL" id="LT853885">
    <property type="protein sequence ID" value="SMR03815.1"/>
    <property type="molecule type" value="Genomic_DNA"/>
</dbReference>
<accession>A0A1Y6HJY6</accession>
<dbReference type="AlphaFoldDB" id="A0A1Y6HJY6"/>